<protein>
    <submittedName>
        <fullName evidence="1">Uncharacterized protein</fullName>
    </submittedName>
</protein>
<proteinExistence type="predicted"/>
<reference evidence="1" key="1">
    <citation type="journal article" date="2015" name="Nature">
        <title>Complex archaea that bridge the gap between prokaryotes and eukaryotes.</title>
        <authorList>
            <person name="Spang A."/>
            <person name="Saw J.H."/>
            <person name="Jorgensen S.L."/>
            <person name="Zaremba-Niedzwiedzka K."/>
            <person name="Martijn J."/>
            <person name="Lind A.E."/>
            <person name="van Eijk R."/>
            <person name="Schleper C."/>
            <person name="Guy L."/>
            <person name="Ettema T.J."/>
        </authorList>
    </citation>
    <scope>NUCLEOTIDE SEQUENCE</scope>
</reference>
<dbReference type="EMBL" id="LAZR01068365">
    <property type="protein sequence ID" value="KKK49770.1"/>
    <property type="molecule type" value="Genomic_DNA"/>
</dbReference>
<evidence type="ECO:0000313" key="1">
    <source>
        <dbReference type="EMBL" id="KKK49770.1"/>
    </source>
</evidence>
<organism evidence="1">
    <name type="scientific">marine sediment metagenome</name>
    <dbReference type="NCBI Taxonomy" id="412755"/>
    <lineage>
        <taxon>unclassified sequences</taxon>
        <taxon>metagenomes</taxon>
        <taxon>ecological metagenomes</taxon>
    </lineage>
</organism>
<feature type="non-terminal residue" evidence="1">
    <location>
        <position position="76"/>
    </location>
</feature>
<comment type="caution">
    <text evidence="1">The sequence shown here is derived from an EMBL/GenBank/DDBJ whole genome shotgun (WGS) entry which is preliminary data.</text>
</comment>
<gene>
    <name evidence="1" type="ORF">LCGC14_3131690</name>
</gene>
<sequence>MRIRAIHTVAVATCFLLLAPAISAQQTTHRFWDKTTIILHSANAAAQTADAISTQRFLRLGYKEGNPLVRPLVTNG</sequence>
<accession>A0A0F8WNA3</accession>
<name>A0A0F8WNA3_9ZZZZ</name>
<dbReference type="AlphaFoldDB" id="A0A0F8WNA3"/>